<feature type="compositionally biased region" description="Pro residues" evidence="1">
    <location>
        <begin position="59"/>
        <end position="70"/>
    </location>
</feature>
<dbReference type="EMBL" id="JBHEZY010000006">
    <property type="protein sequence ID" value="MFC1432305.1"/>
    <property type="molecule type" value="Genomic_DNA"/>
</dbReference>
<organism evidence="2 5">
    <name type="scientific">Streptacidiphilus alkalitolerans</name>
    <dbReference type="NCBI Taxonomy" id="3342712"/>
    <lineage>
        <taxon>Bacteria</taxon>
        <taxon>Bacillati</taxon>
        <taxon>Actinomycetota</taxon>
        <taxon>Actinomycetes</taxon>
        <taxon>Kitasatosporales</taxon>
        <taxon>Streptomycetaceae</taxon>
        <taxon>Streptacidiphilus</taxon>
    </lineage>
</organism>
<evidence type="ECO:0000256" key="1">
    <source>
        <dbReference type="SAM" id="MobiDB-lite"/>
    </source>
</evidence>
<dbReference type="Proteomes" id="UP001592582">
    <property type="component" value="Unassembled WGS sequence"/>
</dbReference>
<sequence length="87" mass="9409">MVTEGGGPDTLMWEVRSAPGRLAELLAWVQLLPPPPGGSADVYTAADDRVVVILHTPGHRPPPLPAPPPDLLSRPPHQWPFTHRSTL</sequence>
<dbReference type="RefSeq" id="WP_380511826.1">
    <property type="nucleotide sequence ID" value="NZ_JBHEZX010000008.1"/>
</dbReference>
<feature type="region of interest" description="Disordered" evidence="1">
    <location>
        <begin position="57"/>
        <end position="87"/>
    </location>
</feature>
<comment type="caution">
    <text evidence="2">The sequence shown here is derived from an EMBL/GenBank/DDBJ whole genome shotgun (WGS) entry which is preliminary data.</text>
</comment>
<dbReference type="Proteomes" id="UP001592530">
    <property type="component" value="Unassembled WGS sequence"/>
</dbReference>
<evidence type="ECO:0000313" key="4">
    <source>
        <dbReference type="Proteomes" id="UP001592530"/>
    </source>
</evidence>
<protein>
    <submittedName>
        <fullName evidence="2">Uncharacterized protein</fullName>
    </submittedName>
</protein>
<evidence type="ECO:0000313" key="5">
    <source>
        <dbReference type="Proteomes" id="UP001592582"/>
    </source>
</evidence>
<evidence type="ECO:0000313" key="2">
    <source>
        <dbReference type="EMBL" id="MFC1411739.1"/>
    </source>
</evidence>
<gene>
    <name evidence="3" type="ORF">ACEZDB_16785</name>
    <name evidence="2" type="ORF">ACEZDG_20955</name>
</gene>
<keyword evidence="5" id="KW-1185">Reference proteome</keyword>
<reference evidence="4 5" key="1">
    <citation type="submission" date="2024-09" db="EMBL/GenBank/DDBJ databases">
        <authorList>
            <person name="Lee S.D."/>
        </authorList>
    </citation>
    <scope>NUCLEOTIDE SEQUENCE [LARGE SCALE GENOMIC DNA]</scope>
    <source>
        <strain evidence="2 5">N1-1</strain>
        <strain evidence="3 4">N1-3</strain>
    </source>
</reference>
<accession>A0ABV6VDF1</accession>
<name>A0ABV6VDF1_9ACTN</name>
<dbReference type="EMBL" id="JBHEZX010000008">
    <property type="protein sequence ID" value="MFC1411739.1"/>
    <property type="molecule type" value="Genomic_DNA"/>
</dbReference>
<evidence type="ECO:0000313" key="3">
    <source>
        <dbReference type="EMBL" id="MFC1432305.1"/>
    </source>
</evidence>
<proteinExistence type="predicted"/>